<feature type="transmembrane region" description="Helical" evidence="5">
    <location>
        <begin position="108"/>
        <end position="126"/>
    </location>
</feature>
<dbReference type="PANTHER" id="PTHR13285">
    <property type="entry name" value="ACYLTRANSFERASE"/>
    <property type="match status" value="1"/>
</dbReference>
<feature type="transmembrane region" description="Helical" evidence="5">
    <location>
        <begin position="78"/>
        <end position="96"/>
    </location>
</feature>
<protein>
    <submittedName>
        <fullName evidence="6">Peptidoglycan O-acetyltransferase</fullName>
        <ecNumber evidence="6">2.3.1.-</ecNumber>
    </submittedName>
</protein>
<keyword evidence="6" id="KW-0808">Transferase</keyword>
<dbReference type="PANTHER" id="PTHR13285:SF23">
    <property type="entry name" value="TEICHOIC ACID D-ALANYLTRANSFERASE"/>
    <property type="match status" value="1"/>
</dbReference>
<keyword evidence="3 5" id="KW-1133">Transmembrane helix</keyword>
<gene>
    <name evidence="6" type="primary">patA_50</name>
    <name evidence="6" type="ORF">SDC9_109411</name>
</gene>
<reference evidence="6" key="1">
    <citation type="submission" date="2019-08" db="EMBL/GenBank/DDBJ databases">
        <authorList>
            <person name="Kucharzyk K."/>
            <person name="Murdoch R.W."/>
            <person name="Higgins S."/>
            <person name="Loffler F."/>
        </authorList>
    </citation>
    <scope>NUCLEOTIDE SEQUENCE</scope>
</reference>
<feature type="transmembrane region" description="Helical" evidence="5">
    <location>
        <begin position="191"/>
        <end position="211"/>
    </location>
</feature>
<keyword evidence="6" id="KW-0012">Acyltransferase</keyword>
<dbReference type="AlphaFoldDB" id="A0A645BBU4"/>
<feature type="transmembrane region" description="Helical" evidence="5">
    <location>
        <begin position="146"/>
        <end position="170"/>
    </location>
</feature>
<comment type="caution">
    <text evidence="6">The sequence shown here is derived from an EMBL/GenBank/DDBJ whole genome shotgun (WGS) entry which is preliminary data.</text>
</comment>
<proteinExistence type="predicted"/>
<dbReference type="InterPro" id="IPR051085">
    <property type="entry name" value="MB_O-acyltransferase"/>
</dbReference>
<sequence length="221" mass="25371">MAIGLGRMFGFDFTENFNFPYISSSIKEFWRRWHISLSSWFRDYLYIPLGGSRRGNTYVNLIIVFLATGLWHGADWHFIFWGLWYGIFLILERILGKKFPQAKVPYPLKWLYAMLVVVVGWVLFRSPGMEFAGTYLATMFGFGASGAYPLDMFVSPLSACVFTFGVLFAMPVRSLFEKKRKPLRHPVLDSVLEGCLVLALLVASIMLVQGSTQSSFIYFQF</sequence>
<evidence type="ECO:0000256" key="2">
    <source>
        <dbReference type="ARBA" id="ARBA00022692"/>
    </source>
</evidence>
<evidence type="ECO:0000256" key="5">
    <source>
        <dbReference type="SAM" id="Phobius"/>
    </source>
</evidence>
<name>A0A645BBU4_9ZZZZ</name>
<dbReference type="GO" id="GO:0016020">
    <property type="term" value="C:membrane"/>
    <property type="evidence" value="ECO:0007669"/>
    <property type="project" value="UniProtKB-SubCell"/>
</dbReference>
<organism evidence="6">
    <name type="scientific">bioreactor metagenome</name>
    <dbReference type="NCBI Taxonomy" id="1076179"/>
    <lineage>
        <taxon>unclassified sequences</taxon>
        <taxon>metagenomes</taxon>
        <taxon>ecological metagenomes</taxon>
    </lineage>
</organism>
<dbReference type="Pfam" id="PF03062">
    <property type="entry name" value="MBOAT"/>
    <property type="match status" value="1"/>
</dbReference>
<comment type="subcellular location">
    <subcellularLocation>
        <location evidence="1">Membrane</location>
        <topology evidence="1">Multi-pass membrane protein</topology>
    </subcellularLocation>
</comment>
<accession>A0A645BBU4</accession>
<evidence type="ECO:0000313" key="6">
    <source>
        <dbReference type="EMBL" id="MPM62538.1"/>
    </source>
</evidence>
<keyword evidence="4 5" id="KW-0472">Membrane</keyword>
<keyword evidence="2 5" id="KW-0812">Transmembrane</keyword>
<dbReference type="EMBL" id="VSSQ01018918">
    <property type="protein sequence ID" value="MPM62538.1"/>
    <property type="molecule type" value="Genomic_DNA"/>
</dbReference>
<evidence type="ECO:0000256" key="4">
    <source>
        <dbReference type="ARBA" id="ARBA00023136"/>
    </source>
</evidence>
<dbReference type="EC" id="2.3.1.-" evidence="6"/>
<dbReference type="InterPro" id="IPR004299">
    <property type="entry name" value="MBOAT_fam"/>
</dbReference>
<evidence type="ECO:0000256" key="1">
    <source>
        <dbReference type="ARBA" id="ARBA00004141"/>
    </source>
</evidence>
<feature type="transmembrane region" description="Helical" evidence="5">
    <location>
        <begin position="55"/>
        <end position="72"/>
    </location>
</feature>
<dbReference type="GO" id="GO:0016746">
    <property type="term" value="F:acyltransferase activity"/>
    <property type="evidence" value="ECO:0007669"/>
    <property type="project" value="UniProtKB-KW"/>
</dbReference>
<evidence type="ECO:0000256" key="3">
    <source>
        <dbReference type="ARBA" id="ARBA00022989"/>
    </source>
</evidence>